<dbReference type="GO" id="GO:0004056">
    <property type="term" value="F:argininosuccinate lyase activity"/>
    <property type="evidence" value="ECO:0000318"/>
    <property type="project" value="GO_Central"/>
</dbReference>
<name>F6PYH8_CIOIN</name>
<dbReference type="InterPro" id="IPR009049">
    <property type="entry name" value="Argininosuccinate_lyase"/>
</dbReference>
<dbReference type="EMBL" id="EAAA01001498">
    <property type="status" value="NOT_ANNOTATED_CDS"/>
    <property type="molecule type" value="Genomic_DNA"/>
</dbReference>
<reference evidence="4" key="2">
    <citation type="journal article" date="2008" name="Genome Biol.">
        <title>Improved genome assembly and evidence-based global gene model set for the chordate Ciona intestinalis: new insight into intron and operon populations.</title>
        <authorList>
            <person name="Satou Y."/>
            <person name="Mineta K."/>
            <person name="Ogasawara M."/>
            <person name="Sasakura Y."/>
            <person name="Shoguchi E."/>
            <person name="Ueno K."/>
            <person name="Yamada L."/>
            <person name="Matsumoto J."/>
            <person name="Wasserscheid J."/>
            <person name="Dewar K."/>
            <person name="Wiley G.B."/>
            <person name="Macmil S.L."/>
            <person name="Roe B.A."/>
            <person name="Zeller R.W."/>
            <person name="Hastings K.E."/>
            <person name="Lemaire P."/>
            <person name="Lindquist E."/>
            <person name="Endo T."/>
            <person name="Hotta K."/>
            <person name="Inaba K."/>
        </authorList>
    </citation>
    <scope>NUCLEOTIDE SEQUENCE [LARGE SCALE GENOMIC DNA]</scope>
    <source>
        <strain evidence="4">wild type</strain>
    </source>
</reference>
<dbReference type="FunFam" id="1.20.200.10:FF:000002">
    <property type="entry name" value="Argininosuccinate lyase"/>
    <property type="match status" value="1"/>
</dbReference>
<dbReference type="GeneTree" id="ENSGT00950000183122"/>
<reference evidence="4" key="4">
    <citation type="submission" date="2025-09" db="UniProtKB">
        <authorList>
            <consortium name="Ensembl"/>
        </authorList>
    </citation>
    <scope>IDENTIFICATION</scope>
</reference>
<dbReference type="STRING" id="7719.ENSCINP00000013034"/>
<accession>F6PYH8</accession>
<dbReference type="PANTHER" id="PTHR43814">
    <property type="entry name" value="ARGININOSUCCINATE LYASE"/>
    <property type="match status" value="1"/>
</dbReference>
<dbReference type="FunFam" id="1.10.40.30:FF:000001">
    <property type="entry name" value="Argininosuccinate lyase"/>
    <property type="match status" value="1"/>
</dbReference>
<dbReference type="Gene3D" id="1.10.275.10">
    <property type="entry name" value="Fumarase/aspartase (N-terminal domain)"/>
    <property type="match status" value="1"/>
</dbReference>
<dbReference type="RefSeq" id="XP_002119719.1">
    <property type="nucleotide sequence ID" value="XM_002119683.5"/>
</dbReference>
<keyword evidence="5" id="KW-1185">Reference proteome</keyword>
<dbReference type="OrthoDB" id="2561043at2759"/>
<dbReference type="Proteomes" id="UP000008144">
    <property type="component" value="Chromosome 2"/>
</dbReference>
<dbReference type="Pfam" id="PF14698">
    <property type="entry name" value="ASL_C2"/>
    <property type="match status" value="1"/>
</dbReference>
<feature type="domain" description="Fumarate lyase N-terminal" evidence="2">
    <location>
        <begin position="11"/>
        <end position="306"/>
    </location>
</feature>
<dbReference type="KEGG" id="cin:100182277"/>
<evidence type="ECO:0000256" key="1">
    <source>
        <dbReference type="ARBA" id="ARBA00010755"/>
    </source>
</evidence>
<dbReference type="InterPro" id="IPR024083">
    <property type="entry name" value="Fumarase/histidase_N"/>
</dbReference>
<dbReference type="SUPFAM" id="SSF48557">
    <property type="entry name" value="L-aspartase-like"/>
    <property type="match status" value="1"/>
</dbReference>
<dbReference type="Pfam" id="PF00206">
    <property type="entry name" value="Lyase_1"/>
    <property type="match status" value="1"/>
</dbReference>
<dbReference type="HOGENOM" id="CLU_027272_2_1_1"/>
<evidence type="ECO:0000259" key="3">
    <source>
        <dbReference type="Pfam" id="PF14698"/>
    </source>
</evidence>
<dbReference type="AlphaFoldDB" id="F6PYH8"/>
<gene>
    <name evidence="4" type="primary">LOC100182277</name>
</gene>
<protein>
    <submittedName>
        <fullName evidence="4">Argininosuccinate lyase-like</fullName>
    </submittedName>
</protein>
<organism evidence="4 5">
    <name type="scientific">Ciona intestinalis</name>
    <name type="common">Transparent sea squirt</name>
    <name type="synonym">Ascidia intestinalis</name>
    <dbReference type="NCBI Taxonomy" id="7719"/>
    <lineage>
        <taxon>Eukaryota</taxon>
        <taxon>Metazoa</taxon>
        <taxon>Chordata</taxon>
        <taxon>Tunicata</taxon>
        <taxon>Ascidiacea</taxon>
        <taxon>Phlebobranchia</taxon>
        <taxon>Cionidae</taxon>
        <taxon>Ciona</taxon>
    </lineage>
</organism>
<dbReference type="HAMAP" id="MF_00006">
    <property type="entry name" value="Arg_succ_lyase"/>
    <property type="match status" value="1"/>
</dbReference>
<dbReference type="InterPro" id="IPR000362">
    <property type="entry name" value="Fumarate_lyase_fam"/>
</dbReference>
<evidence type="ECO:0000313" key="4">
    <source>
        <dbReference type="Ensembl" id="ENSCINP00000013034.3"/>
    </source>
</evidence>
<dbReference type="InterPro" id="IPR020557">
    <property type="entry name" value="Fumarate_lyase_CS"/>
</dbReference>
<dbReference type="PANTHER" id="PTHR43814:SF1">
    <property type="entry name" value="ARGININOSUCCINATE LYASE"/>
    <property type="match status" value="1"/>
</dbReference>
<evidence type="ECO:0000259" key="2">
    <source>
        <dbReference type="Pfam" id="PF00206"/>
    </source>
</evidence>
<evidence type="ECO:0000313" key="5">
    <source>
        <dbReference type="Proteomes" id="UP000008144"/>
    </source>
</evidence>
<dbReference type="GO" id="GO:0042450">
    <property type="term" value="P:L-arginine biosynthetic process via ornithine"/>
    <property type="evidence" value="ECO:0000318"/>
    <property type="project" value="GO_Central"/>
</dbReference>
<dbReference type="NCBIfam" id="TIGR00838">
    <property type="entry name" value="argH"/>
    <property type="match status" value="1"/>
</dbReference>
<dbReference type="InterPro" id="IPR029419">
    <property type="entry name" value="Arg_succ_lyase_C"/>
</dbReference>
<dbReference type="OMA" id="DFAIEFC"/>
<dbReference type="FunFam" id="1.10.275.10:FF:000002">
    <property type="entry name" value="Argininosuccinate lyase"/>
    <property type="match status" value="1"/>
</dbReference>
<dbReference type="PROSITE" id="PS00163">
    <property type="entry name" value="FUMARATE_LYASES"/>
    <property type="match status" value="1"/>
</dbReference>
<proteinExistence type="inferred from homology"/>
<reference evidence="5" key="1">
    <citation type="journal article" date="2002" name="Science">
        <title>The draft genome of Ciona intestinalis: insights into chordate and vertebrate origins.</title>
        <authorList>
            <person name="Dehal P."/>
            <person name="Satou Y."/>
            <person name="Campbell R.K."/>
            <person name="Chapman J."/>
            <person name="Degnan B."/>
            <person name="De Tomaso A."/>
            <person name="Davidson B."/>
            <person name="Di Gregorio A."/>
            <person name="Gelpke M."/>
            <person name="Goodstein D.M."/>
            <person name="Harafuji N."/>
            <person name="Hastings K.E."/>
            <person name="Ho I."/>
            <person name="Hotta K."/>
            <person name="Huang W."/>
            <person name="Kawashima T."/>
            <person name="Lemaire P."/>
            <person name="Martinez D."/>
            <person name="Meinertzhagen I.A."/>
            <person name="Necula S."/>
            <person name="Nonaka M."/>
            <person name="Putnam N."/>
            <person name="Rash S."/>
            <person name="Saiga H."/>
            <person name="Satake M."/>
            <person name="Terry A."/>
            <person name="Yamada L."/>
            <person name="Wang H.G."/>
            <person name="Awazu S."/>
            <person name="Azumi K."/>
            <person name="Boore J."/>
            <person name="Branno M."/>
            <person name="Chin-Bow S."/>
            <person name="DeSantis R."/>
            <person name="Doyle S."/>
            <person name="Francino P."/>
            <person name="Keys D.N."/>
            <person name="Haga S."/>
            <person name="Hayashi H."/>
            <person name="Hino K."/>
            <person name="Imai K.S."/>
            <person name="Inaba K."/>
            <person name="Kano S."/>
            <person name="Kobayashi K."/>
            <person name="Kobayashi M."/>
            <person name="Lee B.I."/>
            <person name="Makabe K.W."/>
            <person name="Manohar C."/>
            <person name="Matassi G."/>
            <person name="Medina M."/>
            <person name="Mochizuki Y."/>
            <person name="Mount S."/>
            <person name="Morishita T."/>
            <person name="Miura S."/>
            <person name="Nakayama A."/>
            <person name="Nishizaka S."/>
            <person name="Nomoto H."/>
            <person name="Ohta F."/>
            <person name="Oishi K."/>
            <person name="Rigoutsos I."/>
            <person name="Sano M."/>
            <person name="Sasaki A."/>
            <person name="Sasakura Y."/>
            <person name="Shoguchi E."/>
            <person name="Shin-i T."/>
            <person name="Spagnuolo A."/>
            <person name="Stainier D."/>
            <person name="Suzuki M.M."/>
            <person name="Tassy O."/>
            <person name="Takatori N."/>
            <person name="Tokuoka M."/>
            <person name="Yagi K."/>
            <person name="Yoshizaki F."/>
            <person name="Wada S."/>
            <person name="Zhang C."/>
            <person name="Hyatt P.D."/>
            <person name="Larimer F."/>
            <person name="Detter C."/>
            <person name="Doggett N."/>
            <person name="Glavina T."/>
            <person name="Hawkins T."/>
            <person name="Richardson P."/>
            <person name="Lucas S."/>
            <person name="Kohara Y."/>
            <person name="Levine M."/>
            <person name="Satoh N."/>
            <person name="Rokhsar D.S."/>
        </authorList>
    </citation>
    <scope>NUCLEOTIDE SEQUENCE [LARGE SCALE GENOMIC DNA]</scope>
</reference>
<dbReference type="Gene3D" id="1.20.200.10">
    <property type="entry name" value="Fumarase/aspartase (Central domain)"/>
    <property type="match status" value="1"/>
</dbReference>
<dbReference type="Gene3D" id="1.10.40.30">
    <property type="entry name" value="Fumarase/aspartase (C-terminal domain)"/>
    <property type="match status" value="1"/>
</dbReference>
<dbReference type="InParanoid" id="F6PYH8"/>
<accession>A0A1W2W338</accession>
<dbReference type="InterPro" id="IPR022761">
    <property type="entry name" value="Fumarate_lyase_N"/>
</dbReference>
<sequence length="462" mass="52189">MSGNETKLWGGRFGEDVDSLMEKFNSSINIDKRLCHADIKGSKAYAKAIQKSGLISADELEAITSGLNEVDEEWKKESFVIQRNDEDIHTANERRLTELIGQQIAGKLHTGRSRNDQVATDVRLWLKDEIKSIKVILARLIQCICDRAHREIDVIMPGYTHMQRAQPIRWSHWLMSYAVAFLRDMDMLNDMYKRVDVLPLGSGALAGNPFNIDREYLAKELDFAHISFNSLDATGNRDFVSDMLFWSSQFSCHLSRLSEDLIMYSTKEFGFVELADKYSTGSSLMPQKKNPDCLELIRGKCGTIIGKAMGFLTTLKGLPSTYNKDLQEDKVPLFETCDMVVAMIEIAMGVINTLTINPLNMEAALTKDMLATDLAYYLVRKNVPFRIAHNLSGQVVKKAEEKKCKLNEVSLEELRKISEKFDADVVEVWNFEHSVEQYKASGGTSKSSVLAQIESVSQCLNH</sequence>
<dbReference type="FunCoup" id="F6PYH8">
    <property type="interactions" value="31"/>
</dbReference>
<dbReference type="CDD" id="cd01359">
    <property type="entry name" value="Argininosuccinate_lyase"/>
    <property type="match status" value="1"/>
</dbReference>
<reference evidence="4" key="3">
    <citation type="submission" date="2025-08" db="UniProtKB">
        <authorList>
            <consortium name="Ensembl"/>
        </authorList>
    </citation>
    <scope>IDENTIFICATION</scope>
</reference>
<dbReference type="InterPro" id="IPR008948">
    <property type="entry name" value="L-Aspartase-like"/>
</dbReference>
<dbReference type="PRINTS" id="PR00149">
    <property type="entry name" value="FUMRATELYASE"/>
</dbReference>
<feature type="domain" description="Argininosuccinate lyase C-terminal" evidence="3">
    <location>
        <begin position="369"/>
        <end position="436"/>
    </location>
</feature>
<dbReference type="GO" id="GO:0005829">
    <property type="term" value="C:cytosol"/>
    <property type="evidence" value="ECO:0000318"/>
    <property type="project" value="GO_Central"/>
</dbReference>
<dbReference type="Ensembl" id="ENSCINT00000013034.3">
    <property type="protein sequence ID" value="ENSCINP00000013034.3"/>
    <property type="gene ID" value="ENSCING00000006327.3"/>
</dbReference>
<comment type="similarity">
    <text evidence="1">Belongs to the lyase 1 family. Argininosuccinate lyase subfamily.</text>
</comment>
<dbReference type="PRINTS" id="PR00145">
    <property type="entry name" value="ARGSUCLYASE"/>
</dbReference>
<dbReference type="GeneID" id="100182277"/>